<dbReference type="EMBL" id="CP031968">
    <property type="protein sequence ID" value="AXT48637.1"/>
    <property type="molecule type" value="Genomic_DNA"/>
</dbReference>
<protein>
    <submittedName>
        <fullName evidence="1">Uncharacterized protein</fullName>
    </submittedName>
</protein>
<accession>A0AAD0RUA7</accession>
<dbReference type="KEGG" id="crz:D1345_21810"/>
<reference evidence="1 2" key="1">
    <citation type="submission" date="2018-08" db="EMBL/GenBank/DDBJ databases">
        <title>Complete genome sequence of JP2-74.</title>
        <authorList>
            <person name="Wu L."/>
        </authorList>
    </citation>
    <scope>NUCLEOTIDE SEQUENCE [LARGE SCALE GENOMIC DNA]</scope>
    <source>
        <strain evidence="1 2">JP2-74</strain>
    </source>
</reference>
<organism evidence="1 2">
    <name type="scientific">Chromobacterium rhizoryzae</name>
    <dbReference type="NCBI Taxonomy" id="1778675"/>
    <lineage>
        <taxon>Bacteria</taxon>
        <taxon>Pseudomonadati</taxon>
        <taxon>Pseudomonadota</taxon>
        <taxon>Betaproteobacteria</taxon>
        <taxon>Neisseriales</taxon>
        <taxon>Chromobacteriaceae</taxon>
        <taxon>Chromobacterium</taxon>
    </lineage>
</organism>
<dbReference type="Proteomes" id="UP000259465">
    <property type="component" value="Chromosome"/>
</dbReference>
<name>A0AAD0RUA7_9NEIS</name>
<sequence length="106" mass="11992">MRTPLFQLPAGHGLEIASFELKEGVSEAELQHAARQIDADWLRHETGYQGYALLRGEERRFVHLTLADSPERARQLCAQWPAEPACRDFLAAIAADTGHMDFYHCL</sequence>
<evidence type="ECO:0000313" key="1">
    <source>
        <dbReference type="EMBL" id="AXT48637.1"/>
    </source>
</evidence>
<proteinExistence type="predicted"/>
<dbReference type="RefSeq" id="WP_118268460.1">
    <property type="nucleotide sequence ID" value="NZ_CP031968.1"/>
</dbReference>
<keyword evidence="2" id="KW-1185">Reference proteome</keyword>
<evidence type="ECO:0000313" key="2">
    <source>
        <dbReference type="Proteomes" id="UP000259465"/>
    </source>
</evidence>
<gene>
    <name evidence="1" type="ORF">D1345_21810</name>
</gene>
<dbReference type="InterPro" id="IPR011008">
    <property type="entry name" value="Dimeric_a/b-barrel"/>
</dbReference>
<dbReference type="AlphaFoldDB" id="A0AAD0RUA7"/>
<dbReference type="SUPFAM" id="SSF54909">
    <property type="entry name" value="Dimeric alpha+beta barrel"/>
    <property type="match status" value="1"/>
</dbReference>